<reference evidence="1" key="2">
    <citation type="submission" date="2025-09" db="UniProtKB">
        <authorList>
            <consortium name="EnsemblPlants"/>
        </authorList>
    </citation>
    <scope>IDENTIFICATION</scope>
</reference>
<keyword evidence="2" id="KW-1185">Reference proteome</keyword>
<reference evidence="1" key="1">
    <citation type="submission" date="2021-05" db="EMBL/GenBank/DDBJ databases">
        <authorList>
            <person name="Scholz U."/>
            <person name="Mascher M."/>
            <person name="Fiebig A."/>
        </authorList>
    </citation>
    <scope>NUCLEOTIDE SEQUENCE [LARGE SCALE GENOMIC DNA]</scope>
</reference>
<dbReference type="EnsemblPlants" id="AVESA.00010b.r2.6CG1095230.1">
    <property type="protein sequence ID" value="AVESA.00010b.r2.6CG1095230.1.CDS.1"/>
    <property type="gene ID" value="AVESA.00010b.r2.6CG1095230"/>
</dbReference>
<name>A0ACD5Z438_AVESA</name>
<evidence type="ECO:0000313" key="2">
    <source>
        <dbReference type="Proteomes" id="UP001732700"/>
    </source>
</evidence>
<proteinExistence type="predicted"/>
<accession>A0ACD5Z438</accession>
<dbReference type="Proteomes" id="UP001732700">
    <property type="component" value="Chromosome 6C"/>
</dbReference>
<protein>
    <submittedName>
        <fullName evidence="1">Uncharacterized protein</fullName>
    </submittedName>
</protein>
<organism evidence="1 2">
    <name type="scientific">Avena sativa</name>
    <name type="common">Oat</name>
    <dbReference type="NCBI Taxonomy" id="4498"/>
    <lineage>
        <taxon>Eukaryota</taxon>
        <taxon>Viridiplantae</taxon>
        <taxon>Streptophyta</taxon>
        <taxon>Embryophyta</taxon>
        <taxon>Tracheophyta</taxon>
        <taxon>Spermatophyta</taxon>
        <taxon>Magnoliopsida</taxon>
        <taxon>Liliopsida</taxon>
        <taxon>Poales</taxon>
        <taxon>Poaceae</taxon>
        <taxon>BOP clade</taxon>
        <taxon>Pooideae</taxon>
        <taxon>Poodae</taxon>
        <taxon>Poeae</taxon>
        <taxon>Poeae Chloroplast Group 1 (Aveneae type)</taxon>
        <taxon>Aveninae</taxon>
        <taxon>Avena</taxon>
    </lineage>
</organism>
<sequence length="217" mass="25639">MDAEYGVFGDRSDFTDEYTVAAHGTTKLMVVHTNASVEGAKVIAMYERWLQEPMDRYKIVGLDLEYTGDRKRMALLQLSMRNHCLLYHVCRAKSVCPELHEFLPRREIYFVSVDIKNDTLKLERDLLVHVVNHVDLQRLWRYPDGGMGKAGMARLASDIIDREYAGMKIEFPKHLHERWEWRHLDYDAIKYAARDAYVCYEMLNRIWRVGECVVYHY</sequence>
<evidence type="ECO:0000313" key="1">
    <source>
        <dbReference type="EnsemblPlants" id="AVESA.00010b.r2.6CG1095230.1.CDS.1"/>
    </source>
</evidence>